<dbReference type="GeneID" id="89479087"/>
<dbReference type="InterPro" id="IPR006076">
    <property type="entry name" value="FAD-dep_OxRdtase"/>
</dbReference>
<dbReference type="Pfam" id="PF01266">
    <property type="entry name" value="DAO"/>
    <property type="match status" value="1"/>
</dbReference>
<evidence type="ECO:0000313" key="5">
    <source>
        <dbReference type="Proteomes" id="UP000029448"/>
    </source>
</evidence>
<dbReference type="SUPFAM" id="SSF51971">
    <property type="entry name" value="Nucleotide-binding domain"/>
    <property type="match status" value="1"/>
</dbReference>
<dbReference type="InterPro" id="IPR036188">
    <property type="entry name" value="FAD/NAD-bd_sf"/>
</dbReference>
<dbReference type="EMBL" id="JOMM01000031">
    <property type="protein sequence ID" value="OUI85478.1"/>
    <property type="molecule type" value="Genomic_DNA"/>
</dbReference>
<dbReference type="RefSeq" id="WP_035381628.1">
    <property type="nucleotide sequence ID" value="NZ_JACAOJ010000044.1"/>
</dbReference>
<evidence type="ECO:0000313" key="6">
    <source>
        <dbReference type="Proteomes" id="UP000194565"/>
    </source>
</evidence>
<comment type="caution">
    <text evidence="3">The sequence shown here is derived from an EMBL/GenBank/DDBJ whole genome shotgun (WGS) entry which is preliminary data.</text>
</comment>
<reference evidence="3 5" key="1">
    <citation type="submission" date="2014-06" db="EMBL/GenBank/DDBJ databases">
        <title>Functional and comparative genomic analyses of the Drosophila gut microbiota identify candidate symbiosis factors.</title>
        <authorList>
            <person name="Newell P.D."/>
            <person name="Chaston J.M."/>
            <person name="Douglas A.E."/>
        </authorList>
    </citation>
    <scope>NUCLEOTIDE SEQUENCE [LARGE SCALE GENOMIC DNA]</scope>
    <source>
        <strain evidence="3 5">DmCS_006</strain>
    </source>
</reference>
<dbReference type="STRING" id="104102.AtDm6_2789"/>
<dbReference type="EMBL" id="JOKM01000099">
    <property type="protein sequence ID" value="KGB21481.1"/>
    <property type="molecule type" value="Genomic_DNA"/>
</dbReference>
<dbReference type="Gene3D" id="3.50.50.60">
    <property type="entry name" value="FAD/NAD(P)-binding domain"/>
    <property type="match status" value="1"/>
</dbReference>
<evidence type="ECO:0000259" key="2">
    <source>
        <dbReference type="Pfam" id="PF01266"/>
    </source>
</evidence>
<keyword evidence="1" id="KW-0560">Oxidoreductase</keyword>
<name>A0A094ZFV2_9PROT</name>
<gene>
    <name evidence="3" type="ORF">AtDm6_2789</name>
    <name evidence="4" type="ORF">HC62_10860</name>
</gene>
<dbReference type="AlphaFoldDB" id="A0A094ZFV2"/>
<protein>
    <submittedName>
        <fullName evidence="3">Opine oxidase subunit B</fullName>
    </submittedName>
</protein>
<dbReference type="Gene3D" id="3.30.9.10">
    <property type="entry name" value="D-Amino Acid Oxidase, subunit A, domain 2"/>
    <property type="match status" value="1"/>
</dbReference>
<dbReference type="Proteomes" id="UP000194565">
    <property type="component" value="Unassembled WGS sequence"/>
</dbReference>
<dbReference type="Proteomes" id="UP000029448">
    <property type="component" value="Unassembled WGS sequence"/>
</dbReference>
<organism evidence="3 5">
    <name type="scientific">Acetobacter tropicalis</name>
    <dbReference type="NCBI Taxonomy" id="104102"/>
    <lineage>
        <taxon>Bacteria</taxon>
        <taxon>Pseudomonadati</taxon>
        <taxon>Pseudomonadota</taxon>
        <taxon>Alphaproteobacteria</taxon>
        <taxon>Acetobacterales</taxon>
        <taxon>Acetobacteraceae</taxon>
        <taxon>Acetobacter</taxon>
    </lineage>
</organism>
<dbReference type="GO" id="GO:0016491">
    <property type="term" value="F:oxidoreductase activity"/>
    <property type="evidence" value="ECO:0007669"/>
    <property type="project" value="UniProtKB-KW"/>
</dbReference>
<dbReference type="GO" id="GO:0005737">
    <property type="term" value="C:cytoplasm"/>
    <property type="evidence" value="ECO:0007669"/>
    <property type="project" value="TreeGrafter"/>
</dbReference>
<dbReference type="PATRIC" id="fig|104102.7.peg.2754"/>
<accession>A0A094ZFV2</accession>
<dbReference type="PANTHER" id="PTHR13847">
    <property type="entry name" value="SARCOSINE DEHYDROGENASE-RELATED"/>
    <property type="match status" value="1"/>
</dbReference>
<keyword evidence="5" id="KW-1185">Reference proteome</keyword>
<reference evidence="4 6" key="2">
    <citation type="submission" date="2014-06" db="EMBL/GenBank/DDBJ databases">
        <authorList>
            <person name="Ju J."/>
            <person name="Zhang J."/>
        </authorList>
    </citation>
    <scope>NUCLEOTIDE SEQUENCE [LARGE SCALE GENOMIC DNA]</scope>
    <source>
        <strain evidence="4">DmW_042</strain>
    </source>
</reference>
<evidence type="ECO:0000313" key="3">
    <source>
        <dbReference type="EMBL" id="KGB21481.1"/>
    </source>
</evidence>
<sequence>MKLTSYWLDTAPSFVASPAAAMPGMVDAVIVGGGFSGLSAALRLRELGASVVVLERERVVGEASGRNGGHVNNGLAGSFSMACKTMGEDKATALYKVFNKAVDTVETIISTHAIACDFVRCGKLKVGNLPAHHAALQADYEQLCKSADPDVRLISYAQIHDELRSDLFNNGLIYPHSGRMHMGRFGVGLAQAVLKAGGLIFENTPMISIKFGQGCFEVITPQGKIVAKSVLMATGTSRHAPSWFRQRIMPVGSFIVATEPMDAATLKQVMPGGQNVVTMQNIHNYFRATADNRLIFGGRASFSRSRTTTDIVSGHMLLAAMRRTLPDLPDVKVEYCWGGDVDMTVDRLPRAGQWNGIYYTMGYSGHGTQMSVYMGQRMAEAMAGMPDTNPLAGRSWPKIPFYGLASYVLPVVGAYYRAKDYVQNFRA</sequence>
<evidence type="ECO:0000256" key="1">
    <source>
        <dbReference type="ARBA" id="ARBA00023002"/>
    </source>
</evidence>
<dbReference type="PRINTS" id="PR00411">
    <property type="entry name" value="PNDRDTASEI"/>
</dbReference>
<proteinExistence type="predicted"/>
<feature type="domain" description="FAD dependent oxidoreductase" evidence="2">
    <location>
        <begin position="27"/>
        <end position="380"/>
    </location>
</feature>
<evidence type="ECO:0000313" key="4">
    <source>
        <dbReference type="EMBL" id="OUI85478.1"/>
    </source>
</evidence>
<dbReference type="PANTHER" id="PTHR13847:SF281">
    <property type="entry name" value="FAD DEPENDENT OXIDOREDUCTASE DOMAIN-CONTAINING PROTEIN"/>
    <property type="match status" value="1"/>
</dbReference>